<evidence type="ECO:0000256" key="5">
    <source>
        <dbReference type="ARBA" id="ARBA00022741"/>
    </source>
</evidence>
<gene>
    <name evidence="9" type="ORF">JOF29_000725</name>
</gene>
<keyword evidence="6 9" id="KW-0067">ATP-binding</keyword>
<evidence type="ECO:0000256" key="6">
    <source>
        <dbReference type="ARBA" id="ARBA00022840"/>
    </source>
</evidence>
<dbReference type="CDD" id="cd03257">
    <property type="entry name" value="ABC_NikE_OppD_transporters"/>
    <property type="match status" value="1"/>
</dbReference>
<dbReference type="Proteomes" id="UP000755585">
    <property type="component" value="Unassembled WGS sequence"/>
</dbReference>
<dbReference type="EMBL" id="JAGINT010000001">
    <property type="protein sequence ID" value="MBP2349642.1"/>
    <property type="molecule type" value="Genomic_DNA"/>
</dbReference>
<dbReference type="GO" id="GO:0005524">
    <property type="term" value="F:ATP binding"/>
    <property type="evidence" value="ECO:0007669"/>
    <property type="project" value="UniProtKB-KW"/>
</dbReference>
<dbReference type="InterPro" id="IPR003439">
    <property type="entry name" value="ABC_transporter-like_ATP-bd"/>
</dbReference>
<dbReference type="SMART" id="SM00382">
    <property type="entry name" value="AAA"/>
    <property type="match status" value="1"/>
</dbReference>
<evidence type="ECO:0000256" key="2">
    <source>
        <dbReference type="ARBA" id="ARBA00005417"/>
    </source>
</evidence>
<dbReference type="PANTHER" id="PTHR43297:SF2">
    <property type="entry name" value="DIPEPTIDE TRANSPORT ATP-BINDING PROTEIN DPPD"/>
    <property type="match status" value="1"/>
</dbReference>
<dbReference type="Pfam" id="PF00005">
    <property type="entry name" value="ABC_tran"/>
    <property type="match status" value="1"/>
</dbReference>
<proteinExistence type="inferred from homology"/>
<evidence type="ECO:0000313" key="10">
    <source>
        <dbReference type="Proteomes" id="UP000755585"/>
    </source>
</evidence>
<name>A0ABS4UDC6_9ACTN</name>
<comment type="caution">
    <text evidence="9">The sequence shown here is derived from an EMBL/GenBank/DDBJ whole genome shotgun (WGS) entry which is preliminary data.</text>
</comment>
<organism evidence="9 10">
    <name type="scientific">Kribbella aluminosa</name>
    <dbReference type="NCBI Taxonomy" id="416017"/>
    <lineage>
        <taxon>Bacteria</taxon>
        <taxon>Bacillati</taxon>
        <taxon>Actinomycetota</taxon>
        <taxon>Actinomycetes</taxon>
        <taxon>Propionibacteriales</taxon>
        <taxon>Kribbellaceae</taxon>
        <taxon>Kribbella</taxon>
    </lineage>
</organism>
<dbReference type="InterPro" id="IPR050388">
    <property type="entry name" value="ABC_Ni/Peptide_Import"/>
</dbReference>
<dbReference type="Gene3D" id="3.40.50.300">
    <property type="entry name" value="P-loop containing nucleotide triphosphate hydrolases"/>
    <property type="match status" value="1"/>
</dbReference>
<keyword evidence="3" id="KW-0813">Transport</keyword>
<dbReference type="RefSeq" id="WP_209692782.1">
    <property type="nucleotide sequence ID" value="NZ_JAGINT010000001.1"/>
</dbReference>
<dbReference type="InterPro" id="IPR027417">
    <property type="entry name" value="P-loop_NTPase"/>
</dbReference>
<dbReference type="PANTHER" id="PTHR43297">
    <property type="entry name" value="OLIGOPEPTIDE TRANSPORT ATP-BINDING PROTEIN APPD"/>
    <property type="match status" value="1"/>
</dbReference>
<evidence type="ECO:0000259" key="8">
    <source>
        <dbReference type="PROSITE" id="PS50893"/>
    </source>
</evidence>
<dbReference type="PROSITE" id="PS50893">
    <property type="entry name" value="ABC_TRANSPORTER_2"/>
    <property type="match status" value="1"/>
</dbReference>
<comment type="subcellular location">
    <subcellularLocation>
        <location evidence="1">Cell membrane</location>
        <topology evidence="1">Peripheral membrane protein</topology>
    </subcellularLocation>
</comment>
<keyword evidence="7" id="KW-0472">Membrane</keyword>
<evidence type="ECO:0000256" key="7">
    <source>
        <dbReference type="ARBA" id="ARBA00023136"/>
    </source>
</evidence>
<reference evidence="9 10" key="1">
    <citation type="submission" date="2021-03" db="EMBL/GenBank/DDBJ databases">
        <title>Sequencing the genomes of 1000 actinobacteria strains.</title>
        <authorList>
            <person name="Klenk H.-P."/>
        </authorList>
    </citation>
    <scope>NUCLEOTIDE SEQUENCE [LARGE SCALE GENOMIC DNA]</scope>
    <source>
        <strain evidence="9 10">DSM 18824</strain>
    </source>
</reference>
<dbReference type="SUPFAM" id="SSF52540">
    <property type="entry name" value="P-loop containing nucleoside triphosphate hydrolases"/>
    <property type="match status" value="1"/>
</dbReference>
<dbReference type="PROSITE" id="PS00211">
    <property type="entry name" value="ABC_TRANSPORTER_1"/>
    <property type="match status" value="1"/>
</dbReference>
<dbReference type="InterPro" id="IPR003593">
    <property type="entry name" value="AAA+_ATPase"/>
</dbReference>
<accession>A0ABS4UDC6</accession>
<keyword evidence="10" id="KW-1185">Reference proteome</keyword>
<feature type="domain" description="ABC transporter" evidence="8">
    <location>
        <begin position="2"/>
        <end position="247"/>
    </location>
</feature>
<evidence type="ECO:0000256" key="3">
    <source>
        <dbReference type="ARBA" id="ARBA00022448"/>
    </source>
</evidence>
<sequence>MLEIHDLSVTIGPHRILGIEEFQILPGRRMGLVGESGSGKTMMATSIAGLLPADSVVRGSIRLDGRELVGMSDRQRAKVRGSEIGMIFQDPLKALNPVMRIGRQVAEAVRIRSGVARRDVRGRALELLEQVHLPDPEALARRYPHQLSGGQRQRALIAMAIARRPRLLVADEPTTALDVTVQKGILELLLELSRRHDMALLFITHDLGVVRAVSDRIAVMYGGQLVESGPVERVLRLPHHRYTEALVAASPTRRRLKESTALLGVPFTTIPGTVPARRGIPVRMHLPEPLHTRGRGVRVRACGNRRGRRSLVPVLESGDLWS</sequence>
<evidence type="ECO:0000313" key="9">
    <source>
        <dbReference type="EMBL" id="MBP2349642.1"/>
    </source>
</evidence>
<keyword evidence="5" id="KW-0547">Nucleotide-binding</keyword>
<comment type="similarity">
    <text evidence="2">Belongs to the ABC transporter superfamily.</text>
</comment>
<keyword evidence="4" id="KW-1003">Cell membrane</keyword>
<dbReference type="InterPro" id="IPR017871">
    <property type="entry name" value="ABC_transporter-like_CS"/>
</dbReference>
<evidence type="ECO:0000256" key="1">
    <source>
        <dbReference type="ARBA" id="ARBA00004202"/>
    </source>
</evidence>
<evidence type="ECO:0000256" key="4">
    <source>
        <dbReference type="ARBA" id="ARBA00022475"/>
    </source>
</evidence>
<protein>
    <submittedName>
        <fullName evidence="9">Peptide/nickel transport system ATP-binding protein</fullName>
    </submittedName>
</protein>